<dbReference type="PANTHER" id="PTHR23146">
    <property type="entry name" value="LEO1 PROTEIN"/>
    <property type="match status" value="1"/>
</dbReference>
<organism evidence="2 3">
    <name type="scientific">Nothophoma quercina</name>
    <dbReference type="NCBI Taxonomy" id="749835"/>
    <lineage>
        <taxon>Eukaryota</taxon>
        <taxon>Fungi</taxon>
        <taxon>Dikarya</taxon>
        <taxon>Ascomycota</taxon>
        <taxon>Pezizomycotina</taxon>
        <taxon>Dothideomycetes</taxon>
        <taxon>Pleosporomycetidae</taxon>
        <taxon>Pleosporales</taxon>
        <taxon>Pleosporineae</taxon>
        <taxon>Didymellaceae</taxon>
        <taxon>Nothophoma</taxon>
    </lineage>
</organism>
<name>A0ABR3QIX9_9PLEO</name>
<feature type="compositionally biased region" description="Acidic residues" evidence="1">
    <location>
        <begin position="37"/>
        <end position="60"/>
    </location>
</feature>
<feature type="region of interest" description="Disordered" evidence="1">
    <location>
        <begin position="312"/>
        <end position="457"/>
    </location>
</feature>
<reference evidence="2 3" key="1">
    <citation type="submission" date="2024-02" db="EMBL/GenBank/DDBJ databases">
        <title>De novo assembly and annotation of 12 fungi associated with fruit tree decline syndrome in Ontario, Canada.</title>
        <authorList>
            <person name="Sulman M."/>
            <person name="Ellouze W."/>
            <person name="Ilyukhin E."/>
        </authorList>
    </citation>
    <scope>NUCLEOTIDE SEQUENCE [LARGE SCALE GENOMIC DNA]</scope>
    <source>
        <strain evidence="2 3">M97-236</strain>
    </source>
</reference>
<feature type="region of interest" description="Disordered" evidence="1">
    <location>
        <begin position="1"/>
        <end position="92"/>
    </location>
</feature>
<sequence>MSDAGSDAAKGLSDDEVGGAVAPAESENGGTPRDTVEENGLDDDEDDLFGDGGDAEDEPAVEQRKLNDEELDSGDDEGRDDRAPQAVEYEQEQQTLSFMETDLARHAIPEPSDGELYLLKVPRFLAFEPTAFNHKTFQPPTTDHHSKYPASEHFSAYDTAMSTIRWRRSPSDHAQLQSNARVLRWSDGSLTLQFANNPTLQFDIDANTLAPPQVNPKIPTPTSMKVNAKRDKESYTYLVAPYEEAQIMRVTNKFTTALNVVPAVNMKDAALEKLQNDLAAAASRGRDEADQAISFVNVDEDPDLIRQREEATFKERQRQARAREKHAERQAERANRGAGGRGIRSAGLSIGDLEDDDGTPRAKKPRAKAGLRRDYSDDEDYGRRGGNREDEYDEEDDFIVGSDEEPEIVEDDDDPDEGIIASPKRRSGGDDEDEDDEVAPSNRTKRRRVVDDDEDDE</sequence>
<gene>
    <name evidence="2" type="primary">LEO1</name>
    <name evidence="2" type="ORF">SLS59_009887</name>
</gene>
<accession>A0ABR3QIX9</accession>
<dbReference type="Pfam" id="PF04004">
    <property type="entry name" value="Leo1"/>
    <property type="match status" value="1"/>
</dbReference>
<comment type="caution">
    <text evidence="2">The sequence shown here is derived from an EMBL/GenBank/DDBJ whole genome shotgun (WGS) entry which is preliminary data.</text>
</comment>
<feature type="compositionally biased region" description="Acidic residues" evidence="1">
    <location>
        <begin position="69"/>
        <end position="78"/>
    </location>
</feature>
<evidence type="ECO:0000256" key="1">
    <source>
        <dbReference type="SAM" id="MobiDB-lite"/>
    </source>
</evidence>
<dbReference type="InterPro" id="IPR007149">
    <property type="entry name" value="Leo1"/>
</dbReference>
<dbReference type="EMBL" id="JAKIXB020000049">
    <property type="protein sequence ID" value="KAL1592119.1"/>
    <property type="molecule type" value="Genomic_DNA"/>
</dbReference>
<evidence type="ECO:0000313" key="2">
    <source>
        <dbReference type="EMBL" id="KAL1592119.1"/>
    </source>
</evidence>
<keyword evidence="3" id="KW-1185">Reference proteome</keyword>
<feature type="compositionally biased region" description="Basic and acidic residues" evidence="1">
    <location>
        <begin position="371"/>
        <end position="389"/>
    </location>
</feature>
<feature type="compositionally biased region" description="Basic and acidic residues" evidence="1">
    <location>
        <begin position="312"/>
        <end position="335"/>
    </location>
</feature>
<evidence type="ECO:0000313" key="3">
    <source>
        <dbReference type="Proteomes" id="UP001521222"/>
    </source>
</evidence>
<dbReference type="PANTHER" id="PTHR23146:SF0">
    <property type="entry name" value="RNA POLYMERASE-ASSOCIATED PROTEIN LEO1"/>
    <property type="match status" value="1"/>
</dbReference>
<feature type="compositionally biased region" description="Basic residues" evidence="1">
    <location>
        <begin position="361"/>
        <end position="370"/>
    </location>
</feature>
<dbReference type="Proteomes" id="UP001521222">
    <property type="component" value="Unassembled WGS sequence"/>
</dbReference>
<proteinExistence type="predicted"/>
<protein>
    <submittedName>
        <fullName evidence="2">Paf1 complex component</fullName>
    </submittedName>
</protein>
<feature type="compositionally biased region" description="Acidic residues" evidence="1">
    <location>
        <begin position="390"/>
        <end position="417"/>
    </location>
</feature>